<dbReference type="PANTHER" id="PTHR42776:SF4">
    <property type="entry name" value="ACYLAMINO-ACID-RELEASING ENZYME"/>
    <property type="match status" value="1"/>
</dbReference>
<name>A0A8J2L943_9HEXA</name>
<evidence type="ECO:0000259" key="6">
    <source>
        <dbReference type="Pfam" id="PF00326"/>
    </source>
</evidence>
<dbReference type="Proteomes" id="UP000708208">
    <property type="component" value="Unassembled WGS sequence"/>
</dbReference>
<evidence type="ECO:0008006" key="10">
    <source>
        <dbReference type="Google" id="ProtNLM"/>
    </source>
</evidence>
<dbReference type="InterPro" id="IPR001375">
    <property type="entry name" value="Peptidase_S9_cat"/>
</dbReference>
<keyword evidence="4" id="KW-0378">Hydrolase</keyword>
<comment type="similarity">
    <text evidence="2">Belongs to the peptidase S9C family.</text>
</comment>
<proteinExistence type="inferred from homology"/>
<gene>
    <name evidence="8" type="ORF">AFUS01_LOCUS37760</name>
</gene>
<keyword evidence="3" id="KW-0963">Cytoplasm</keyword>
<dbReference type="Pfam" id="PF00326">
    <property type="entry name" value="Peptidase_S9"/>
    <property type="match status" value="1"/>
</dbReference>
<feature type="domain" description="Acylamino-acid-releasing enzyme N-terminal" evidence="7">
    <location>
        <begin position="122"/>
        <end position="320"/>
    </location>
</feature>
<accession>A0A8J2L943</accession>
<dbReference type="PANTHER" id="PTHR42776">
    <property type="entry name" value="SERINE PEPTIDASE S9 FAMILY MEMBER"/>
    <property type="match status" value="1"/>
</dbReference>
<feature type="domain" description="Peptidase S9 prolyl oligopeptidase catalytic" evidence="6">
    <location>
        <begin position="544"/>
        <end position="763"/>
    </location>
</feature>
<dbReference type="OrthoDB" id="416344at2759"/>
<dbReference type="GO" id="GO:0006508">
    <property type="term" value="P:proteolysis"/>
    <property type="evidence" value="ECO:0007669"/>
    <property type="project" value="InterPro"/>
</dbReference>
<dbReference type="GO" id="GO:0005737">
    <property type="term" value="C:cytoplasm"/>
    <property type="evidence" value="ECO:0007669"/>
    <property type="project" value="UniProtKB-SubCell"/>
</dbReference>
<evidence type="ECO:0000256" key="5">
    <source>
        <dbReference type="SAM" id="MobiDB-lite"/>
    </source>
</evidence>
<dbReference type="EMBL" id="CAJVCH010544913">
    <property type="protein sequence ID" value="CAG7827797.1"/>
    <property type="molecule type" value="Genomic_DNA"/>
</dbReference>
<keyword evidence="9" id="KW-1185">Reference proteome</keyword>
<dbReference type="Pfam" id="PF19283">
    <property type="entry name" value="APEH_N"/>
    <property type="match status" value="1"/>
</dbReference>
<dbReference type="GO" id="GO:0004252">
    <property type="term" value="F:serine-type endopeptidase activity"/>
    <property type="evidence" value="ECO:0007669"/>
    <property type="project" value="TreeGrafter"/>
</dbReference>
<organism evidence="8 9">
    <name type="scientific">Allacma fusca</name>
    <dbReference type="NCBI Taxonomy" id="39272"/>
    <lineage>
        <taxon>Eukaryota</taxon>
        <taxon>Metazoa</taxon>
        <taxon>Ecdysozoa</taxon>
        <taxon>Arthropoda</taxon>
        <taxon>Hexapoda</taxon>
        <taxon>Collembola</taxon>
        <taxon>Symphypleona</taxon>
        <taxon>Sminthuridae</taxon>
        <taxon>Allacma</taxon>
    </lineage>
</organism>
<comment type="caution">
    <text evidence="8">The sequence shown here is derived from an EMBL/GenBank/DDBJ whole genome shotgun (WGS) entry which is preliminary data.</text>
</comment>
<evidence type="ECO:0000256" key="4">
    <source>
        <dbReference type="ARBA" id="ARBA00022801"/>
    </source>
</evidence>
<evidence type="ECO:0000256" key="3">
    <source>
        <dbReference type="ARBA" id="ARBA00022490"/>
    </source>
</evidence>
<protein>
    <recommendedName>
        <fullName evidence="10">Acylamino-acid-releasing enzyme</fullName>
    </recommendedName>
</protein>
<feature type="region of interest" description="Disordered" evidence="5">
    <location>
        <begin position="218"/>
        <end position="237"/>
    </location>
</feature>
<sequence>MSFCSMEAPTIMCVDRALKRNLGMKFNRFHSFYAGPDRLYSLLKSLVCGEWSIIKTVELLIFTTDSSIIIIIDDGGIPSYREWGVDNLATKKSLTFLKYYTLLKPLGAPVQSLMKESERIIVETPPTPIESKLTAYSQSGRRKAVLVEVGSGSDAYDILQIWNQNSMEKTYDLKELGAHKAIYSAGAWGSTIVWNPEETKILYLAEKNIRKSEPFFTSHSRRKLDDPEPDDKENMARGHEYDFRQTWGEQLENSYNTIAVVLDIDTDGFRYFTLPNNDFACDLQWVGNNSFIGISLTDSVWRLGLIYCGNRESRIFQCDEHGHRYLSDSKRVALCPRVAPTQDYVIWQDRETFGPHESSRNILSRKIFPTSTDPRYEDNHPNVVFQTGRETQHGVPAVYDGFPKSCFSNDGNNVYFLTTYNARNYLLHIQRQADNLTISVSDKFPTDVQAILSVGNDFLLVSCNTSTRIPSLQLIDIKTGDFGKIELTKSVPIHEPEPKVVIIPAELPPDELMPPSIYIEPVREGKIPLIVMPHGGPHWSHSNDFDHDIVYFTKLGFAVFKANYEGSLGTRFDTTDRLVGRISEPEVNQVHELVQQLLVDNPVIDSQHVFLCGGSHGGCIVTHLSSRFPGFYKAVVAWNPVIDWNAMMGTSDIADWVCVETGVSFDKEKLVIPTVEKNADSERLRTFSPVNLAHRVTCPTLLQLGTEDLRVPPSQGLIYYRALKSHGKDVELNVYDDNHPLSTPAVRANVKIHTAKFFNKVADKPIFID</sequence>
<evidence type="ECO:0000313" key="8">
    <source>
        <dbReference type="EMBL" id="CAG7827797.1"/>
    </source>
</evidence>
<dbReference type="AlphaFoldDB" id="A0A8J2L943"/>
<evidence type="ECO:0000313" key="9">
    <source>
        <dbReference type="Proteomes" id="UP000708208"/>
    </source>
</evidence>
<dbReference type="InterPro" id="IPR045550">
    <property type="entry name" value="AARE_N"/>
</dbReference>
<evidence type="ECO:0000259" key="7">
    <source>
        <dbReference type="Pfam" id="PF19283"/>
    </source>
</evidence>
<evidence type="ECO:0000256" key="1">
    <source>
        <dbReference type="ARBA" id="ARBA00004496"/>
    </source>
</evidence>
<evidence type="ECO:0000256" key="2">
    <source>
        <dbReference type="ARBA" id="ARBA00010040"/>
    </source>
</evidence>
<comment type="subcellular location">
    <subcellularLocation>
        <location evidence="1">Cytoplasm</location>
    </subcellularLocation>
</comment>
<reference evidence="8" key="1">
    <citation type="submission" date="2021-06" db="EMBL/GenBank/DDBJ databases">
        <authorList>
            <person name="Hodson N. C."/>
            <person name="Mongue J. A."/>
            <person name="Jaron S. K."/>
        </authorList>
    </citation>
    <scope>NUCLEOTIDE SEQUENCE</scope>
</reference>